<evidence type="ECO:0000256" key="1">
    <source>
        <dbReference type="SAM" id="MobiDB-lite"/>
    </source>
</evidence>
<dbReference type="EMBL" id="BQNB010010582">
    <property type="protein sequence ID" value="GJS79229.1"/>
    <property type="molecule type" value="Genomic_DNA"/>
</dbReference>
<feature type="compositionally biased region" description="Basic residues" evidence="1">
    <location>
        <begin position="62"/>
        <end position="72"/>
    </location>
</feature>
<protein>
    <submittedName>
        <fullName evidence="2">Uncharacterized protein</fullName>
    </submittedName>
</protein>
<evidence type="ECO:0000313" key="3">
    <source>
        <dbReference type="Proteomes" id="UP001151760"/>
    </source>
</evidence>
<name>A0ABQ4YMY8_9ASTR</name>
<accession>A0ABQ4YMY8</accession>
<evidence type="ECO:0000313" key="2">
    <source>
        <dbReference type="EMBL" id="GJS79229.1"/>
    </source>
</evidence>
<organism evidence="2 3">
    <name type="scientific">Tanacetum coccineum</name>
    <dbReference type="NCBI Taxonomy" id="301880"/>
    <lineage>
        <taxon>Eukaryota</taxon>
        <taxon>Viridiplantae</taxon>
        <taxon>Streptophyta</taxon>
        <taxon>Embryophyta</taxon>
        <taxon>Tracheophyta</taxon>
        <taxon>Spermatophyta</taxon>
        <taxon>Magnoliopsida</taxon>
        <taxon>eudicotyledons</taxon>
        <taxon>Gunneridae</taxon>
        <taxon>Pentapetalae</taxon>
        <taxon>asterids</taxon>
        <taxon>campanulids</taxon>
        <taxon>Asterales</taxon>
        <taxon>Asteraceae</taxon>
        <taxon>Asteroideae</taxon>
        <taxon>Anthemideae</taxon>
        <taxon>Anthemidinae</taxon>
        <taxon>Tanacetum</taxon>
    </lineage>
</organism>
<comment type="caution">
    <text evidence="2">The sequence shown here is derived from an EMBL/GenBank/DDBJ whole genome shotgun (WGS) entry which is preliminary data.</text>
</comment>
<sequence>MMVAVRLWWRWQRGDEGISVDVAVVAVVVEDEARGGAWSGRLDRSGGGESFGTRPENSPEKWRRRNTRRKWRQLGGGRKSWPEKMTGKLSGGG</sequence>
<keyword evidence="3" id="KW-1185">Reference proteome</keyword>
<dbReference type="Proteomes" id="UP001151760">
    <property type="component" value="Unassembled WGS sequence"/>
</dbReference>
<feature type="region of interest" description="Disordered" evidence="1">
    <location>
        <begin position="37"/>
        <end position="93"/>
    </location>
</feature>
<gene>
    <name evidence="2" type="ORF">Tco_0729110</name>
</gene>
<reference evidence="2" key="2">
    <citation type="submission" date="2022-01" db="EMBL/GenBank/DDBJ databases">
        <authorList>
            <person name="Yamashiro T."/>
            <person name="Shiraishi A."/>
            <person name="Satake H."/>
            <person name="Nakayama K."/>
        </authorList>
    </citation>
    <scope>NUCLEOTIDE SEQUENCE</scope>
</reference>
<reference evidence="2" key="1">
    <citation type="journal article" date="2022" name="Int. J. Mol. Sci.">
        <title>Draft Genome of Tanacetum Coccineum: Genomic Comparison of Closely Related Tanacetum-Family Plants.</title>
        <authorList>
            <person name="Yamashiro T."/>
            <person name="Shiraishi A."/>
            <person name="Nakayama K."/>
            <person name="Satake H."/>
        </authorList>
    </citation>
    <scope>NUCLEOTIDE SEQUENCE</scope>
</reference>
<proteinExistence type="predicted"/>